<evidence type="ECO:0000256" key="4">
    <source>
        <dbReference type="ARBA" id="ARBA00023242"/>
    </source>
</evidence>
<dbReference type="PANTHER" id="PTHR23236:SF25">
    <property type="entry name" value="RNA-BINDING PROTEIN 34"/>
    <property type="match status" value="1"/>
</dbReference>
<dbReference type="SMART" id="SM00360">
    <property type="entry name" value="RRM"/>
    <property type="match status" value="2"/>
</dbReference>
<dbReference type="Proteomes" id="UP000472276">
    <property type="component" value="Unassembled WGS sequence"/>
</dbReference>
<dbReference type="SUPFAM" id="SSF54928">
    <property type="entry name" value="RNA-binding domain, RBD"/>
    <property type="match status" value="2"/>
</dbReference>
<dbReference type="InterPro" id="IPR012677">
    <property type="entry name" value="Nucleotide-bd_a/b_plait_sf"/>
</dbReference>
<dbReference type="InterPro" id="IPR034221">
    <property type="entry name" value="RBM34_RRM2"/>
</dbReference>
<keyword evidence="9" id="KW-1185">Reference proteome</keyword>
<reference evidence="8" key="2">
    <citation type="submission" date="2025-09" db="UniProtKB">
        <authorList>
            <consortium name="Ensembl"/>
        </authorList>
    </citation>
    <scope>IDENTIFICATION</scope>
</reference>
<evidence type="ECO:0000313" key="8">
    <source>
        <dbReference type="Ensembl" id="ENSOABP00000029696.2"/>
    </source>
</evidence>
<gene>
    <name evidence="8" type="primary">RBM34</name>
</gene>
<accession>A0A668TTM8</accession>
<dbReference type="Pfam" id="PF00076">
    <property type="entry name" value="RRM_1"/>
    <property type="match status" value="2"/>
</dbReference>
<feature type="region of interest" description="Disordered" evidence="6">
    <location>
        <begin position="83"/>
        <end position="160"/>
    </location>
</feature>
<dbReference type="AlphaFoldDB" id="A0A668TTM8"/>
<evidence type="ECO:0000256" key="3">
    <source>
        <dbReference type="ARBA" id="ARBA00022884"/>
    </source>
</evidence>
<feature type="compositionally biased region" description="Basic and acidic residues" evidence="6">
    <location>
        <begin position="147"/>
        <end position="156"/>
    </location>
</feature>
<keyword evidence="3 5" id="KW-0694">RNA-binding</keyword>
<sequence length="445" mass="49766">MMLIVKSSYHTGCLCVFAVYDVHPCMMREVSPGQQSADYTVGQVSGSLFQKNSAASGSLSALFSTAAASTALLFKPAPLPVQNSTETKEQKQKSPQVKGQPCKEKKKQPAKEKSAANQELEKRESGLQKADEDEDGPEKPNRKRKRQTSESGRENDTEYWVMKRQRLKASKAQETLKKKRTVFVGNLPISCTKKTLRSLFRDKGSIESIRFRSVVREDPSMSRKVAAIKRKVHPKKQSINAYVVFKDEDGVTKALERNGMEMEKDFHIRVDRVTDSSSHDHKRSVFVGNLSFDINELTFRRHFEECGTVEAVRLVRDKNSGLGKGFGYVLFESTDSVQLALKLDGSKLEGRSIRVKRSLKKEKQKSSGDGKATTRKTGKTLKTGSGRERAAGRGAFKSPRKVMGNQQKLSRSSASFKGEMADPDKKTKKKALKKKRVKPDKSVHI</sequence>
<feature type="region of interest" description="Disordered" evidence="6">
    <location>
        <begin position="358"/>
        <end position="445"/>
    </location>
</feature>
<dbReference type="PANTHER" id="PTHR23236">
    <property type="entry name" value="EUKARYOTIC TRANSLATION INITIATION FACTOR 4B/4H"/>
    <property type="match status" value="1"/>
</dbReference>
<dbReference type="CDD" id="cd12394">
    <property type="entry name" value="RRM1_RBM34"/>
    <property type="match status" value="1"/>
</dbReference>
<reference evidence="8" key="1">
    <citation type="submission" date="2025-08" db="UniProtKB">
        <authorList>
            <consortium name="Ensembl"/>
        </authorList>
    </citation>
    <scope>IDENTIFICATION</scope>
</reference>
<organism evidence="8 9">
    <name type="scientific">Oreochromis aureus</name>
    <name type="common">Israeli tilapia</name>
    <name type="synonym">Chromis aureus</name>
    <dbReference type="NCBI Taxonomy" id="47969"/>
    <lineage>
        <taxon>Eukaryota</taxon>
        <taxon>Metazoa</taxon>
        <taxon>Chordata</taxon>
        <taxon>Craniata</taxon>
        <taxon>Vertebrata</taxon>
        <taxon>Euteleostomi</taxon>
        <taxon>Actinopterygii</taxon>
        <taxon>Neopterygii</taxon>
        <taxon>Teleostei</taxon>
        <taxon>Neoteleostei</taxon>
        <taxon>Acanthomorphata</taxon>
        <taxon>Ovalentaria</taxon>
        <taxon>Cichlomorphae</taxon>
        <taxon>Cichliformes</taxon>
        <taxon>Cichlidae</taxon>
        <taxon>African cichlids</taxon>
        <taxon>Pseudocrenilabrinae</taxon>
        <taxon>Oreochromini</taxon>
        <taxon>Oreochromis</taxon>
    </lineage>
</organism>
<feature type="compositionally biased region" description="Polar residues" evidence="6">
    <location>
        <begin position="404"/>
        <end position="415"/>
    </location>
</feature>
<evidence type="ECO:0000259" key="7">
    <source>
        <dbReference type="PROSITE" id="PS50102"/>
    </source>
</evidence>
<comment type="subcellular location">
    <subcellularLocation>
        <location evidence="1">Nucleus</location>
        <location evidence="1">Nucleolus</location>
    </subcellularLocation>
</comment>
<feature type="domain" description="RRM" evidence="7">
    <location>
        <begin position="283"/>
        <end position="360"/>
    </location>
</feature>
<evidence type="ECO:0000256" key="6">
    <source>
        <dbReference type="SAM" id="MobiDB-lite"/>
    </source>
</evidence>
<dbReference type="CDD" id="cd12395">
    <property type="entry name" value="RRM2_RBM34"/>
    <property type="match status" value="1"/>
</dbReference>
<dbReference type="OMA" id="CAVPKKG"/>
<name>A0A668TTM8_OREAU</name>
<feature type="domain" description="RRM" evidence="7">
    <location>
        <begin position="180"/>
        <end position="275"/>
    </location>
</feature>
<proteinExistence type="inferred from homology"/>
<evidence type="ECO:0000313" key="9">
    <source>
        <dbReference type="Proteomes" id="UP000472276"/>
    </source>
</evidence>
<dbReference type="Ensembl" id="ENSOABT00000030522.2">
    <property type="protein sequence ID" value="ENSOABP00000029696.2"/>
    <property type="gene ID" value="ENSOABG00000013765.2"/>
</dbReference>
<dbReference type="GO" id="GO:0003723">
    <property type="term" value="F:RNA binding"/>
    <property type="evidence" value="ECO:0007669"/>
    <property type="project" value="UniProtKB-UniRule"/>
</dbReference>
<feature type="compositionally biased region" description="Basic and acidic residues" evidence="6">
    <location>
        <begin position="101"/>
        <end position="130"/>
    </location>
</feature>
<dbReference type="Gene3D" id="3.30.70.330">
    <property type="match status" value="2"/>
</dbReference>
<dbReference type="InterPro" id="IPR000504">
    <property type="entry name" value="RRM_dom"/>
</dbReference>
<dbReference type="PROSITE" id="PS50102">
    <property type="entry name" value="RRM"/>
    <property type="match status" value="2"/>
</dbReference>
<dbReference type="InterPro" id="IPR035979">
    <property type="entry name" value="RBD_domain_sf"/>
</dbReference>
<evidence type="ECO:0000256" key="1">
    <source>
        <dbReference type="ARBA" id="ARBA00004604"/>
    </source>
</evidence>
<protein>
    <recommendedName>
        <fullName evidence="7">RRM domain-containing protein</fullName>
    </recommendedName>
</protein>
<feature type="compositionally biased region" description="Basic residues" evidence="6">
    <location>
        <begin position="426"/>
        <end position="438"/>
    </location>
</feature>
<evidence type="ECO:0000256" key="2">
    <source>
        <dbReference type="ARBA" id="ARBA00007077"/>
    </source>
</evidence>
<evidence type="ECO:0000256" key="5">
    <source>
        <dbReference type="PROSITE-ProRule" id="PRU00176"/>
    </source>
</evidence>
<comment type="similarity">
    <text evidence="2">Belongs to the RRM RBM34 family.</text>
</comment>
<keyword evidence="4" id="KW-0539">Nucleus</keyword>